<evidence type="ECO:0000313" key="5">
    <source>
        <dbReference type="EMBL" id="MBU5485113.1"/>
    </source>
</evidence>
<dbReference type="PANTHER" id="PTHR43309:SF5">
    <property type="entry name" value="5-OXOPROLINASE SUBUNIT C"/>
    <property type="match status" value="1"/>
</dbReference>
<sequence>MGEIRIKNHGLLTLIQDNGRYGYQQFGVPVSGVMDSFSHRVANILLGNDEGEALLEATILGPEIEFMDDSLIVITGGDLDPVLNGEPISMWESVYVKKGDILAFGGVKNGCRAYIAFAGGIQVEKVMGSRSTYVKAKIGGLNGGSLKSGDILKIGDLEKGTTSTKYRKLPNEYIPTYSQDLDVRVILGPQDDYFTQKGLEKFLSTSYKVTNECDRMGYRLEGEVVEHINGGDIISDGINFGAIQIPSHGQPIIMMSDRQTIGGYTKIANVISIDLPKIAQAKPGDSIRFKKVSIYEAQELLKKVEESITTIKKTCINKNIVKTNEILLRISGEEYNVKVEELG</sequence>
<dbReference type="InterPro" id="IPR052708">
    <property type="entry name" value="PxpC"/>
</dbReference>
<evidence type="ECO:0000256" key="1">
    <source>
        <dbReference type="ARBA" id="ARBA00022741"/>
    </source>
</evidence>
<evidence type="ECO:0000256" key="2">
    <source>
        <dbReference type="ARBA" id="ARBA00022801"/>
    </source>
</evidence>
<dbReference type="PANTHER" id="PTHR43309">
    <property type="entry name" value="5-OXOPROLINASE SUBUNIT C"/>
    <property type="match status" value="1"/>
</dbReference>
<dbReference type="RefSeq" id="WP_216439684.1">
    <property type="nucleotide sequence ID" value="NZ_JAHLQF010000003.1"/>
</dbReference>
<dbReference type="InterPro" id="IPR003778">
    <property type="entry name" value="CT_A_B"/>
</dbReference>
<reference evidence="5 6" key="1">
    <citation type="submission" date="2021-06" db="EMBL/GenBank/DDBJ databases">
        <authorList>
            <person name="Sun Q."/>
            <person name="Li D."/>
        </authorList>
    </citation>
    <scope>NUCLEOTIDE SEQUENCE [LARGE SCALE GENOMIC DNA]</scope>
    <source>
        <strain evidence="5 6">MSJ-11</strain>
    </source>
</reference>
<evidence type="ECO:0000259" key="4">
    <source>
        <dbReference type="SMART" id="SM00797"/>
    </source>
</evidence>
<dbReference type="NCBIfam" id="TIGR00724">
    <property type="entry name" value="urea_amlyse_rel"/>
    <property type="match status" value="1"/>
</dbReference>
<dbReference type="Proteomes" id="UP000726170">
    <property type="component" value="Unassembled WGS sequence"/>
</dbReference>
<evidence type="ECO:0000256" key="3">
    <source>
        <dbReference type="ARBA" id="ARBA00022840"/>
    </source>
</evidence>
<comment type="caution">
    <text evidence="5">The sequence shown here is derived from an EMBL/GenBank/DDBJ whole genome shotgun (WGS) entry which is preliminary data.</text>
</comment>
<gene>
    <name evidence="5" type="ORF">KQI86_12285</name>
</gene>
<proteinExistence type="predicted"/>
<dbReference type="SMART" id="SM00797">
    <property type="entry name" value="AHS2"/>
    <property type="match status" value="1"/>
</dbReference>
<feature type="domain" description="Carboxyltransferase" evidence="4">
    <location>
        <begin position="25"/>
        <end position="307"/>
    </location>
</feature>
<name>A0ABS6EJ81_9CLOT</name>
<keyword evidence="3" id="KW-0067">ATP-binding</keyword>
<keyword evidence="2" id="KW-0378">Hydrolase</keyword>
<keyword evidence="1" id="KW-0547">Nucleotide-binding</keyword>
<dbReference type="EMBL" id="JAHLQF010000003">
    <property type="protein sequence ID" value="MBU5485113.1"/>
    <property type="molecule type" value="Genomic_DNA"/>
</dbReference>
<accession>A0ABS6EJ81</accession>
<dbReference type="Pfam" id="PF02626">
    <property type="entry name" value="CT_A_B"/>
    <property type="match status" value="1"/>
</dbReference>
<evidence type="ECO:0000313" key="6">
    <source>
        <dbReference type="Proteomes" id="UP000726170"/>
    </source>
</evidence>
<organism evidence="5 6">
    <name type="scientific">Clostridium mobile</name>
    <dbReference type="NCBI Taxonomy" id="2841512"/>
    <lineage>
        <taxon>Bacteria</taxon>
        <taxon>Bacillati</taxon>
        <taxon>Bacillota</taxon>
        <taxon>Clostridia</taxon>
        <taxon>Eubacteriales</taxon>
        <taxon>Clostridiaceae</taxon>
        <taxon>Clostridium</taxon>
    </lineage>
</organism>
<protein>
    <submittedName>
        <fullName evidence="5">Biotin-dependent carboxyltransferase family protein</fullName>
    </submittedName>
</protein>
<keyword evidence="6" id="KW-1185">Reference proteome</keyword>